<dbReference type="InterPro" id="IPR036890">
    <property type="entry name" value="HATPase_C_sf"/>
</dbReference>
<dbReference type="SUPFAM" id="SSF55874">
    <property type="entry name" value="ATPase domain of HSP90 chaperone/DNA topoisomerase II/histidine kinase"/>
    <property type="match status" value="1"/>
</dbReference>
<keyword evidence="6 11" id="KW-0418">Kinase</keyword>
<gene>
    <name evidence="11" type="ORF">JTE88_06090</name>
</gene>
<keyword evidence="4" id="KW-0597">Phosphoprotein</keyword>
<comment type="subcellular location">
    <subcellularLocation>
        <location evidence="2">Cell membrane</location>
    </subcellularLocation>
</comment>
<dbReference type="SMART" id="SM00387">
    <property type="entry name" value="HATPase_c"/>
    <property type="match status" value="1"/>
</dbReference>
<evidence type="ECO:0000256" key="8">
    <source>
        <dbReference type="ARBA" id="ARBA00039401"/>
    </source>
</evidence>
<keyword evidence="5" id="KW-0808">Transferase</keyword>
<evidence type="ECO:0000256" key="6">
    <source>
        <dbReference type="ARBA" id="ARBA00022777"/>
    </source>
</evidence>
<dbReference type="Pfam" id="PF00512">
    <property type="entry name" value="HisKA"/>
    <property type="match status" value="1"/>
</dbReference>
<dbReference type="RefSeq" id="WP_204423587.1">
    <property type="nucleotide sequence ID" value="NZ_CP070228.1"/>
</dbReference>
<dbReference type="PROSITE" id="PS50109">
    <property type="entry name" value="HIS_KIN"/>
    <property type="match status" value="1"/>
</dbReference>
<dbReference type="SMART" id="SM00388">
    <property type="entry name" value="HisKA"/>
    <property type="match status" value="1"/>
</dbReference>
<keyword evidence="9" id="KW-0472">Membrane</keyword>
<accession>A0ABX7IEV2</accession>
<evidence type="ECO:0000256" key="5">
    <source>
        <dbReference type="ARBA" id="ARBA00022679"/>
    </source>
</evidence>
<evidence type="ECO:0000256" key="2">
    <source>
        <dbReference type="ARBA" id="ARBA00004236"/>
    </source>
</evidence>
<dbReference type="InterPro" id="IPR005467">
    <property type="entry name" value="His_kinase_dom"/>
</dbReference>
<dbReference type="CDD" id="cd00082">
    <property type="entry name" value="HisKA"/>
    <property type="match status" value="1"/>
</dbReference>
<dbReference type="Pfam" id="PF02518">
    <property type="entry name" value="HATPase_c"/>
    <property type="match status" value="1"/>
</dbReference>
<evidence type="ECO:0000256" key="1">
    <source>
        <dbReference type="ARBA" id="ARBA00000085"/>
    </source>
</evidence>
<evidence type="ECO:0000259" key="10">
    <source>
        <dbReference type="PROSITE" id="PS50109"/>
    </source>
</evidence>
<dbReference type="InterPro" id="IPR036097">
    <property type="entry name" value="HisK_dim/P_sf"/>
</dbReference>
<evidence type="ECO:0000256" key="7">
    <source>
        <dbReference type="ARBA" id="ARBA00023012"/>
    </source>
</evidence>
<evidence type="ECO:0000256" key="9">
    <source>
        <dbReference type="SAM" id="Phobius"/>
    </source>
</evidence>
<evidence type="ECO:0000313" key="12">
    <source>
        <dbReference type="Proteomes" id="UP000602653"/>
    </source>
</evidence>
<keyword evidence="9" id="KW-0812">Transmembrane</keyword>
<dbReference type="PANTHER" id="PTHR45453">
    <property type="entry name" value="PHOSPHATE REGULON SENSOR PROTEIN PHOR"/>
    <property type="match status" value="1"/>
</dbReference>
<organism evidence="11 12">
    <name type="scientific">Arcanobacterium phocisimile</name>
    <dbReference type="NCBI Taxonomy" id="1302235"/>
    <lineage>
        <taxon>Bacteria</taxon>
        <taxon>Bacillati</taxon>
        <taxon>Actinomycetota</taxon>
        <taxon>Actinomycetes</taxon>
        <taxon>Actinomycetales</taxon>
        <taxon>Actinomycetaceae</taxon>
        <taxon>Arcanobacterium</taxon>
    </lineage>
</organism>
<proteinExistence type="predicted"/>
<dbReference type="CDD" id="cd00075">
    <property type="entry name" value="HATPase"/>
    <property type="match status" value="1"/>
</dbReference>
<sequence length="388" mass="42887">MQEAMTFAVGLMLGAAIIGGIWLTELRIRRYRERQEIASVKTTTEEHVMLILDTLPESFILVDQDNAIIRASGLATNFGLIQDGVLRANLAAIVSEVFVTGEARDVEFDMVSIRKRHSRPRRIWVRVAKASSDRVVVLFEDQTDKLRLEKTRRDFVSNISHELKTPIGGIKLLAETITNVSDDGEQVRHFASSLEAESDRLAQLVQEIIQLSRLQESDALTDPRTVSVDAVVAEALTRIQVEADARKIELVHGGETGLEVLGDDVLLVTALRNLLDNAVRYSHPHSRVSVVVSAENNHVSIAVIDAGLGIPDDAKERVFERFYRGDEARSRETGGSGLGLSIVKHIVHDHGGEVKLWSQVRQGSTFTIILPLAHHAIQAARIEAEGEN</sequence>
<dbReference type="GO" id="GO:0016301">
    <property type="term" value="F:kinase activity"/>
    <property type="evidence" value="ECO:0007669"/>
    <property type="project" value="UniProtKB-KW"/>
</dbReference>
<dbReference type="InterPro" id="IPR003594">
    <property type="entry name" value="HATPase_dom"/>
</dbReference>
<keyword evidence="9" id="KW-1133">Transmembrane helix</keyword>
<dbReference type="InterPro" id="IPR004358">
    <property type="entry name" value="Sig_transdc_His_kin-like_C"/>
</dbReference>
<comment type="catalytic activity">
    <reaction evidence="1">
        <text>ATP + protein L-histidine = ADP + protein N-phospho-L-histidine.</text>
        <dbReference type="EC" id="2.7.13.3"/>
    </reaction>
</comment>
<name>A0ABX7IEV2_9ACTO</name>
<keyword evidence="7" id="KW-0902">Two-component regulatory system</keyword>
<dbReference type="PRINTS" id="PR00344">
    <property type="entry name" value="BCTRLSENSOR"/>
</dbReference>
<protein>
    <recommendedName>
        <fullName evidence="8">Sensor-like histidine kinase SenX3</fullName>
        <ecNumber evidence="3">2.7.13.3</ecNumber>
    </recommendedName>
</protein>
<dbReference type="InterPro" id="IPR003661">
    <property type="entry name" value="HisK_dim/P_dom"/>
</dbReference>
<dbReference type="Gene3D" id="3.30.565.10">
    <property type="entry name" value="Histidine kinase-like ATPase, C-terminal domain"/>
    <property type="match status" value="1"/>
</dbReference>
<dbReference type="PANTHER" id="PTHR45453:SF1">
    <property type="entry name" value="PHOSPHATE REGULON SENSOR PROTEIN PHOR"/>
    <property type="match status" value="1"/>
</dbReference>
<dbReference type="SUPFAM" id="SSF47384">
    <property type="entry name" value="Homodimeric domain of signal transducing histidine kinase"/>
    <property type="match status" value="1"/>
</dbReference>
<dbReference type="EMBL" id="CP070228">
    <property type="protein sequence ID" value="QRV01668.1"/>
    <property type="molecule type" value="Genomic_DNA"/>
</dbReference>
<dbReference type="Gene3D" id="1.10.287.130">
    <property type="match status" value="1"/>
</dbReference>
<evidence type="ECO:0000313" key="11">
    <source>
        <dbReference type="EMBL" id="QRV01668.1"/>
    </source>
</evidence>
<evidence type="ECO:0000256" key="4">
    <source>
        <dbReference type="ARBA" id="ARBA00022553"/>
    </source>
</evidence>
<keyword evidence="12" id="KW-1185">Reference proteome</keyword>
<dbReference type="InterPro" id="IPR050351">
    <property type="entry name" value="BphY/WalK/GraS-like"/>
</dbReference>
<dbReference type="Proteomes" id="UP000602653">
    <property type="component" value="Chromosome"/>
</dbReference>
<evidence type="ECO:0000256" key="3">
    <source>
        <dbReference type="ARBA" id="ARBA00012438"/>
    </source>
</evidence>
<feature type="domain" description="Histidine kinase" evidence="10">
    <location>
        <begin position="158"/>
        <end position="374"/>
    </location>
</feature>
<dbReference type="EC" id="2.7.13.3" evidence="3"/>
<feature type="transmembrane region" description="Helical" evidence="9">
    <location>
        <begin position="6"/>
        <end position="24"/>
    </location>
</feature>
<reference evidence="11 12" key="1">
    <citation type="submission" date="2021-02" db="EMBL/GenBank/DDBJ databases">
        <title>Complete Genome Sequence of Arcanobacterium phocisimile strain DSM 26142T from a harbour seal.</title>
        <authorList>
            <person name="Borowiak M."/>
            <person name="Alssahen M."/>
            <person name="Malorny B."/>
            <person name="Laemmler C."/>
            <person name="Siebert U."/>
            <person name="Ploetz M."/>
            <person name="Abdulmawjood A."/>
        </authorList>
    </citation>
    <scope>NUCLEOTIDE SEQUENCE [LARGE SCALE GENOMIC DNA]</scope>
    <source>
        <strain evidence="11 12">DSM 26142</strain>
    </source>
</reference>